<reference evidence="2 3" key="1">
    <citation type="submission" date="2020-08" db="EMBL/GenBank/DDBJ databases">
        <title>Genomic Encyclopedia of Type Strains, Phase IV (KMG-IV): sequencing the most valuable type-strain genomes for metagenomic binning, comparative biology and taxonomic classification.</title>
        <authorList>
            <person name="Goeker M."/>
        </authorList>
    </citation>
    <scope>NUCLEOTIDE SEQUENCE [LARGE SCALE GENOMIC DNA]</scope>
    <source>
        <strain evidence="2 3">YIM 65646</strain>
    </source>
</reference>
<proteinExistence type="predicted"/>
<evidence type="ECO:0000256" key="1">
    <source>
        <dbReference type="SAM" id="MobiDB-lite"/>
    </source>
</evidence>
<evidence type="ECO:0000313" key="3">
    <source>
        <dbReference type="Proteomes" id="UP000548476"/>
    </source>
</evidence>
<organism evidence="2 3">
    <name type="scientific">Phytomonospora endophytica</name>
    <dbReference type="NCBI Taxonomy" id="714109"/>
    <lineage>
        <taxon>Bacteria</taxon>
        <taxon>Bacillati</taxon>
        <taxon>Actinomycetota</taxon>
        <taxon>Actinomycetes</taxon>
        <taxon>Micromonosporales</taxon>
        <taxon>Micromonosporaceae</taxon>
        <taxon>Phytomonospora</taxon>
    </lineage>
</organism>
<feature type="region of interest" description="Disordered" evidence="1">
    <location>
        <begin position="1"/>
        <end position="42"/>
    </location>
</feature>
<sequence length="169" mass="18206">MPAHDLRRVHLTRSPHPTGAPPALQGTACTSRQPALAPDTDDTDGDVYSLLDEYAVAFRSETDALDLLLHSVAGLIDITTRPDRDIPIARLLTELAPGAWRRHDNDRLLIEAATAFLVSEATWLIAFASGVPGSDRHSTAAQASLGWLDAAPRPLRAQLIRATAARYVG</sequence>
<dbReference type="Proteomes" id="UP000548476">
    <property type="component" value="Unassembled WGS sequence"/>
</dbReference>
<comment type="caution">
    <text evidence="2">The sequence shown here is derived from an EMBL/GenBank/DDBJ whole genome shotgun (WGS) entry which is preliminary data.</text>
</comment>
<dbReference type="EMBL" id="JACHGT010000017">
    <property type="protein sequence ID" value="MBB6038534.1"/>
    <property type="molecule type" value="Genomic_DNA"/>
</dbReference>
<gene>
    <name evidence="2" type="ORF">HNR73_006420</name>
</gene>
<protein>
    <submittedName>
        <fullName evidence="2">Uncharacterized protein</fullName>
    </submittedName>
</protein>
<dbReference type="AlphaFoldDB" id="A0A841FRW0"/>
<evidence type="ECO:0000313" key="2">
    <source>
        <dbReference type="EMBL" id="MBB6038534.1"/>
    </source>
</evidence>
<dbReference type="RefSeq" id="WP_184791328.1">
    <property type="nucleotide sequence ID" value="NZ_BONT01000069.1"/>
</dbReference>
<keyword evidence="3" id="KW-1185">Reference proteome</keyword>
<accession>A0A841FRW0</accession>
<name>A0A841FRW0_9ACTN</name>